<dbReference type="HOGENOM" id="CLU_1064687_0_0_11"/>
<dbReference type="EMBL" id="AP010968">
    <property type="protein sequence ID" value="BAJ31557.1"/>
    <property type="molecule type" value="Genomic_DNA"/>
</dbReference>
<evidence type="ECO:0000313" key="2">
    <source>
        <dbReference type="EMBL" id="BAJ31557.1"/>
    </source>
</evidence>
<proteinExistence type="predicted"/>
<organism evidence="2 3">
    <name type="scientific">Kitasatospora setae (strain ATCC 33774 / DSM 43861 / JCM 3304 / KCC A-0304 / NBRC 14216 / KM-6054)</name>
    <name type="common">Streptomyces setae</name>
    <dbReference type="NCBI Taxonomy" id="452652"/>
    <lineage>
        <taxon>Bacteria</taxon>
        <taxon>Bacillati</taxon>
        <taxon>Actinomycetota</taxon>
        <taxon>Actinomycetes</taxon>
        <taxon>Kitasatosporales</taxon>
        <taxon>Streptomycetaceae</taxon>
        <taxon>Kitasatospora</taxon>
    </lineage>
</organism>
<protein>
    <submittedName>
        <fullName evidence="2">Uncharacterized protein</fullName>
    </submittedName>
</protein>
<accession>E4N3S6</accession>
<feature type="compositionally biased region" description="Low complexity" evidence="1">
    <location>
        <begin position="119"/>
        <end position="130"/>
    </location>
</feature>
<evidence type="ECO:0000256" key="1">
    <source>
        <dbReference type="SAM" id="MobiDB-lite"/>
    </source>
</evidence>
<evidence type="ECO:0000313" key="3">
    <source>
        <dbReference type="Proteomes" id="UP000007076"/>
    </source>
</evidence>
<name>E4N3S6_KITSK</name>
<dbReference type="AlphaFoldDB" id="E4N3S6"/>
<reference evidence="2 3" key="1">
    <citation type="journal article" date="2010" name="DNA Res.">
        <title>Genome sequence of Kitasatospora setae NBRC 14216T: an evolutionary snapshot of the family Streptomycetaceae.</title>
        <authorList>
            <person name="Ichikawa N."/>
            <person name="Oguchi A."/>
            <person name="Ikeda H."/>
            <person name="Ishikawa J."/>
            <person name="Kitani S."/>
            <person name="Watanabe Y."/>
            <person name="Nakamura S."/>
            <person name="Katano Y."/>
            <person name="Kishi E."/>
            <person name="Sasagawa M."/>
            <person name="Ankai A."/>
            <person name="Fukui S."/>
            <person name="Hashimoto Y."/>
            <person name="Kamata S."/>
            <person name="Otoguro M."/>
            <person name="Tanikawa S."/>
            <person name="Nihira T."/>
            <person name="Horinouchi S."/>
            <person name="Ohnishi Y."/>
            <person name="Hayakawa M."/>
            <person name="Kuzuyama T."/>
            <person name="Arisawa A."/>
            <person name="Nomoto F."/>
            <person name="Miura H."/>
            <person name="Takahashi Y."/>
            <person name="Fujita N."/>
        </authorList>
    </citation>
    <scope>NUCLEOTIDE SEQUENCE [LARGE SCALE GENOMIC DNA]</scope>
    <source>
        <strain evidence="3">ATCC 33774 / DSM 43861 / JCM 3304 / KCC A-0304 / NBRC 14216 / KM-6054</strain>
    </source>
</reference>
<keyword evidence="3" id="KW-1185">Reference proteome</keyword>
<dbReference type="eggNOG" id="ENOG502ZCV2">
    <property type="taxonomic scope" value="Bacteria"/>
</dbReference>
<dbReference type="KEGG" id="ksk:KSE_57850"/>
<sequence>MPQRHEYLELSDDLTPQQRALAEAVRGLASASELSYGQLAKRSYVSKSLIGDLASGKRKRRIDPENLRPFHTAASAEAAERGARAMAWEEFSACCTALGEPAESEVCGECGAKRDSGPSERSSGRRQSGGPADSAVDGAVSGRQEPRVVLPVPRPRGDRQARADVFWPHMPLLKGYLDAGNLENATSLLRSVGRHVPPEETAEAIAACASAGLEEAAEMLLQQASARDSREVLKVLQELNRAERRTESDALLGLALAGAGT</sequence>
<dbReference type="PATRIC" id="fig|452652.3.peg.5794"/>
<dbReference type="Proteomes" id="UP000007076">
    <property type="component" value="Chromosome"/>
</dbReference>
<dbReference type="RefSeq" id="WP_014138854.1">
    <property type="nucleotide sequence ID" value="NC_016109.1"/>
</dbReference>
<feature type="region of interest" description="Disordered" evidence="1">
    <location>
        <begin position="106"/>
        <end position="155"/>
    </location>
</feature>
<gene>
    <name evidence="2" type="ordered locus">KSE_57850</name>
</gene>